<dbReference type="EMBL" id="CP009514">
    <property type="protein sequence ID" value="AKB71749.1"/>
    <property type="molecule type" value="Genomic_DNA"/>
</dbReference>
<proteinExistence type="predicted"/>
<feature type="compositionally biased region" description="Acidic residues" evidence="1">
    <location>
        <begin position="187"/>
        <end position="199"/>
    </location>
</feature>
<dbReference type="InterPro" id="IPR008965">
    <property type="entry name" value="CBM2/CBM3_carb-bd_dom_sf"/>
</dbReference>
<dbReference type="AlphaFoldDB" id="A0A0E3RV35"/>
<feature type="region of interest" description="Disordered" evidence="1">
    <location>
        <begin position="164"/>
        <end position="220"/>
    </location>
</feature>
<gene>
    <name evidence="3" type="ORF">MSMAC_1859</name>
</gene>
<organism evidence="3 4">
    <name type="scientific">Methanosarcina mazei C16</name>
    <dbReference type="NCBI Taxonomy" id="1434113"/>
    <lineage>
        <taxon>Archaea</taxon>
        <taxon>Methanobacteriati</taxon>
        <taxon>Methanobacteriota</taxon>
        <taxon>Stenosarchaea group</taxon>
        <taxon>Methanomicrobia</taxon>
        <taxon>Methanosarcinales</taxon>
        <taxon>Methanosarcinaceae</taxon>
        <taxon>Methanosarcina</taxon>
    </lineage>
</organism>
<dbReference type="PATRIC" id="fig|1434113.4.peg.2328"/>
<feature type="compositionally biased region" description="Polar residues" evidence="1">
    <location>
        <begin position="200"/>
        <end position="220"/>
    </location>
</feature>
<evidence type="ECO:0000256" key="1">
    <source>
        <dbReference type="SAM" id="MobiDB-lite"/>
    </source>
</evidence>
<name>A0A0E3RV35_METMZ</name>
<dbReference type="InterPro" id="IPR002102">
    <property type="entry name" value="Cohesin_dom"/>
</dbReference>
<dbReference type="Pfam" id="PF00963">
    <property type="entry name" value="Cohesin"/>
    <property type="match status" value="1"/>
</dbReference>
<protein>
    <recommendedName>
        <fullName evidence="2">Cohesin domain-containing protein</fullName>
    </recommendedName>
</protein>
<dbReference type="Gene3D" id="2.60.40.680">
    <property type="match status" value="1"/>
</dbReference>
<reference evidence="3 4" key="1">
    <citation type="submission" date="2014-07" db="EMBL/GenBank/DDBJ databases">
        <title>Methanogenic archaea and the global carbon cycle.</title>
        <authorList>
            <person name="Henriksen J.R."/>
            <person name="Luke J."/>
            <person name="Reinhart S."/>
            <person name="Benedict M.N."/>
            <person name="Youngblut N.D."/>
            <person name="Metcalf M.E."/>
            <person name="Whitaker R.J."/>
            <person name="Metcalf W.W."/>
        </authorList>
    </citation>
    <scope>NUCLEOTIDE SEQUENCE [LARGE SCALE GENOMIC DNA]</scope>
    <source>
        <strain evidence="3 4">C16</strain>
    </source>
</reference>
<dbReference type="Proteomes" id="UP000033071">
    <property type="component" value="Chromosome"/>
</dbReference>
<sequence>MLTIFTENVSSEAVISISLQEQASAGEESFTVNVYVEPEEPVSGIQFDLIFNSSLVSVKDVREGELLKQSGSDTMFSPGEVDNSKGTVTGIYGFIMGKDEATAPGIFAAIDLTSTGGNGFYELQLSNVVVSDSNGHAVPVRVVDGTAGTEDTATSPAEKLLKMTRSGEDNEEETFLSPQSTNSLESQDPELEPVAEEGSSEVNEPLSSGSENIQSEAGQENQEYHTLAGIMGAGALCLAALFCLREIKSGKD</sequence>
<dbReference type="GO" id="GO:0000272">
    <property type="term" value="P:polysaccharide catabolic process"/>
    <property type="evidence" value="ECO:0007669"/>
    <property type="project" value="InterPro"/>
</dbReference>
<dbReference type="HOGENOM" id="CLU_1100968_0_0_2"/>
<accession>A0A0E3RV35</accession>
<dbReference type="GO" id="GO:0030246">
    <property type="term" value="F:carbohydrate binding"/>
    <property type="evidence" value="ECO:0007669"/>
    <property type="project" value="InterPro"/>
</dbReference>
<evidence type="ECO:0000313" key="4">
    <source>
        <dbReference type="Proteomes" id="UP000033071"/>
    </source>
</evidence>
<evidence type="ECO:0000259" key="2">
    <source>
        <dbReference type="Pfam" id="PF00963"/>
    </source>
</evidence>
<dbReference type="SUPFAM" id="SSF49384">
    <property type="entry name" value="Carbohydrate-binding domain"/>
    <property type="match status" value="1"/>
</dbReference>
<evidence type="ECO:0000313" key="3">
    <source>
        <dbReference type="EMBL" id="AKB71749.1"/>
    </source>
</evidence>
<feature type="compositionally biased region" description="Polar residues" evidence="1">
    <location>
        <begin position="176"/>
        <end position="186"/>
    </location>
</feature>
<dbReference type="KEGG" id="mmac:MSMAC_1859"/>
<feature type="domain" description="Cohesin" evidence="2">
    <location>
        <begin position="18"/>
        <end position="146"/>
    </location>
</feature>
<dbReference type="CDD" id="cd08547">
    <property type="entry name" value="Type_II_cohesin"/>
    <property type="match status" value="1"/>
</dbReference>